<gene>
    <name evidence="10" type="ORF">UFOPK2683_00766</name>
    <name evidence="11" type="ORF">UFOPK3605_00857</name>
    <name evidence="12" type="ORF">UFOPK3897_01345</name>
    <name evidence="13" type="ORF">UFOPK4121_01515</name>
</gene>
<sequence>MAVIKKIFAKRELTINLTLRELRTKYKRSVLGWAWSLINPLATAAIYTLVFSVFLKVEAPVGHPSGVDSFPLFLLCALLPFQFFNNTINTSIDVLLTNGNLIKKASFPRSIFVLSSVMAMTLTLCIELGVLAIIFLIVGSGVIQWLPMVAVLIFIESFLVLGISLIVSVWNVYFRDMKYLVAIALQFLFYLTPVVYPITLVPKQSEIFGTDIPVRALYRLNPLVGLVESYRAVLYDLRFPALSTLLYVVAWSGAMVVIGFWIFGRSERRLAEEV</sequence>
<dbReference type="PANTHER" id="PTHR30413:SF8">
    <property type="entry name" value="TRANSPORT PERMEASE PROTEIN"/>
    <property type="match status" value="1"/>
</dbReference>
<feature type="transmembrane region" description="Helical" evidence="8">
    <location>
        <begin position="145"/>
        <end position="167"/>
    </location>
</feature>
<dbReference type="PANTHER" id="PTHR30413">
    <property type="entry name" value="INNER MEMBRANE TRANSPORT PERMEASE"/>
    <property type="match status" value="1"/>
</dbReference>
<keyword evidence="7 8" id="KW-0472">Membrane</keyword>
<dbReference type="AlphaFoldDB" id="A0A6J7MVA6"/>
<evidence type="ECO:0000313" key="12">
    <source>
        <dbReference type="EMBL" id="CAB4984826.1"/>
    </source>
</evidence>
<dbReference type="EMBL" id="CAFBPQ010000073">
    <property type="protein sequence ID" value="CAB5032300.1"/>
    <property type="molecule type" value="Genomic_DNA"/>
</dbReference>
<name>A0A6J7MVA6_9ZZZZ</name>
<dbReference type="GO" id="GO:0015920">
    <property type="term" value="P:lipopolysaccharide transport"/>
    <property type="evidence" value="ECO:0007669"/>
    <property type="project" value="TreeGrafter"/>
</dbReference>
<reference evidence="12" key="1">
    <citation type="submission" date="2020-05" db="EMBL/GenBank/DDBJ databases">
        <authorList>
            <person name="Chiriac C."/>
            <person name="Salcher M."/>
            <person name="Ghai R."/>
            <person name="Kavagutti S V."/>
        </authorList>
    </citation>
    <scope>NUCLEOTIDE SEQUENCE</scope>
</reference>
<dbReference type="EMBL" id="CAFBOF010000039">
    <property type="protein sequence ID" value="CAB4984826.1"/>
    <property type="molecule type" value="Genomic_DNA"/>
</dbReference>
<keyword evidence="2" id="KW-0813">Transport</keyword>
<evidence type="ECO:0000256" key="7">
    <source>
        <dbReference type="ARBA" id="ARBA00023136"/>
    </source>
</evidence>
<feature type="transmembrane region" description="Helical" evidence="8">
    <location>
        <begin position="179"/>
        <end position="198"/>
    </location>
</feature>
<keyword evidence="5 8" id="KW-0812">Transmembrane</keyword>
<feature type="transmembrane region" description="Helical" evidence="8">
    <location>
        <begin position="111"/>
        <end position="139"/>
    </location>
</feature>
<keyword evidence="6 8" id="KW-1133">Transmembrane helix</keyword>
<evidence type="ECO:0000256" key="1">
    <source>
        <dbReference type="ARBA" id="ARBA00004429"/>
    </source>
</evidence>
<evidence type="ECO:0000259" key="9">
    <source>
        <dbReference type="PROSITE" id="PS51012"/>
    </source>
</evidence>
<dbReference type="GO" id="GO:0005886">
    <property type="term" value="C:plasma membrane"/>
    <property type="evidence" value="ECO:0007669"/>
    <property type="project" value="UniProtKB-SubCell"/>
</dbReference>
<proteinExistence type="predicted"/>
<keyword evidence="3" id="KW-1003">Cell membrane</keyword>
<evidence type="ECO:0000256" key="2">
    <source>
        <dbReference type="ARBA" id="ARBA00022448"/>
    </source>
</evidence>
<evidence type="ECO:0000256" key="5">
    <source>
        <dbReference type="ARBA" id="ARBA00022692"/>
    </source>
</evidence>
<evidence type="ECO:0000313" key="11">
    <source>
        <dbReference type="EMBL" id="CAB4907329.1"/>
    </source>
</evidence>
<dbReference type="EMBL" id="CAFBMM010000037">
    <property type="protein sequence ID" value="CAB4907329.1"/>
    <property type="molecule type" value="Genomic_DNA"/>
</dbReference>
<feature type="transmembrane region" description="Helical" evidence="8">
    <location>
        <begin position="70"/>
        <end position="90"/>
    </location>
</feature>
<feature type="transmembrane region" description="Helical" evidence="8">
    <location>
        <begin position="244"/>
        <end position="263"/>
    </location>
</feature>
<organism evidence="12">
    <name type="scientific">freshwater metagenome</name>
    <dbReference type="NCBI Taxonomy" id="449393"/>
    <lineage>
        <taxon>unclassified sequences</taxon>
        <taxon>metagenomes</taxon>
        <taxon>ecological metagenomes</taxon>
    </lineage>
</organism>
<evidence type="ECO:0000256" key="4">
    <source>
        <dbReference type="ARBA" id="ARBA00022519"/>
    </source>
</evidence>
<evidence type="ECO:0000256" key="6">
    <source>
        <dbReference type="ARBA" id="ARBA00022989"/>
    </source>
</evidence>
<comment type="subcellular location">
    <subcellularLocation>
        <location evidence="1">Cell inner membrane</location>
        <topology evidence="1">Multi-pass membrane protein</topology>
    </subcellularLocation>
</comment>
<evidence type="ECO:0000313" key="13">
    <source>
        <dbReference type="EMBL" id="CAB5032300.1"/>
    </source>
</evidence>
<protein>
    <submittedName>
        <fullName evidence="12">Unannotated protein</fullName>
    </submittedName>
</protein>
<dbReference type="InterPro" id="IPR013525">
    <property type="entry name" value="ABC2_TM"/>
</dbReference>
<accession>A0A6J7MVA6</accession>
<dbReference type="PROSITE" id="PS51012">
    <property type="entry name" value="ABC_TM2"/>
    <property type="match status" value="1"/>
</dbReference>
<dbReference type="InterPro" id="IPR047817">
    <property type="entry name" value="ABC2_TM_bact-type"/>
</dbReference>
<feature type="transmembrane region" description="Helical" evidence="8">
    <location>
        <begin position="30"/>
        <end position="50"/>
    </location>
</feature>
<dbReference type="GO" id="GO:0140359">
    <property type="term" value="F:ABC-type transporter activity"/>
    <property type="evidence" value="ECO:0007669"/>
    <property type="project" value="InterPro"/>
</dbReference>
<dbReference type="EMBL" id="CAEZYK010000035">
    <property type="protein sequence ID" value="CAB4722846.1"/>
    <property type="molecule type" value="Genomic_DNA"/>
</dbReference>
<evidence type="ECO:0000313" key="10">
    <source>
        <dbReference type="EMBL" id="CAB4722846.1"/>
    </source>
</evidence>
<dbReference type="Pfam" id="PF01061">
    <property type="entry name" value="ABC2_membrane"/>
    <property type="match status" value="1"/>
</dbReference>
<keyword evidence="4" id="KW-0997">Cell inner membrane</keyword>
<evidence type="ECO:0000256" key="3">
    <source>
        <dbReference type="ARBA" id="ARBA00022475"/>
    </source>
</evidence>
<feature type="domain" description="ABC transmembrane type-2" evidence="9">
    <location>
        <begin position="31"/>
        <end position="266"/>
    </location>
</feature>
<evidence type="ECO:0000256" key="8">
    <source>
        <dbReference type="SAM" id="Phobius"/>
    </source>
</evidence>